<evidence type="ECO:0000313" key="4">
    <source>
        <dbReference type="Proteomes" id="UP000199518"/>
    </source>
</evidence>
<sequence>MGFLLCANLNPQPSTLNPQPSTLNPQPSTLNPQPSTLNPQHPMRVLVTAGPTREYLDDVRYLSNASSGRMGYAIVQAGIQLGWDVVLVSGPVDLAPPQGCEFHAVMTTAQMRDAALKLFPGCDGVIAAAAVCDYKPKERISGKLSKTGGPITLEMIETDDVLAELGRNKEHRWVVGFALEAQNPRENALQKLRRKNCDWIVLNAPSAIGSETNECEFLGPTGDTLAAWSGSKAEVAGGLVGWIEGQKELGVRS</sequence>
<evidence type="ECO:0000313" key="3">
    <source>
        <dbReference type="EMBL" id="SFH69128.1"/>
    </source>
</evidence>
<gene>
    <name evidence="3" type="ORF">SAMN05421753_10284</name>
</gene>
<feature type="domain" description="DNA/pantothenate metabolism flavoprotein C-terminal" evidence="2">
    <location>
        <begin position="44"/>
        <end position="243"/>
    </location>
</feature>
<dbReference type="STRING" id="1576369.SAMN05421753_10284"/>
<accession>A0A1I3C3E5</accession>
<dbReference type="InterPro" id="IPR035929">
    <property type="entry name" value="CoaB-like_sf"/>
</dbReference>
<dbReference type="SUPFAM" id="SSF102645">
    <property type="entry name" value="CoaB-like"/>
    <property type="match status" value="1"/>
</dbReference>
<dbReference type="Gene3D" id="3.40.50.10300">
    <property type="entry name" value="CoaB-like"/>
    <property type="match status" value="1"/>
</dbReference>
<proteinExistence type="predicted"/>
<name>A0A1I3C3E5_9PLAN</name>
<dbReference type="Proteomes" id="UP000199518">
    <property type="component" value="Unassembled WGS sequence"/>
</dbReference>
<organism evidence="3 4">
    <name type="scientific">Planctomicrobium piriforme</name>
    <dbReference type="NCBI Taxonomy" id="1576369"/>
    <lineage>
        <taxon>Bacteria</taxon>
        <taxon>Pseudomonadati</taxon>
        <taxon>Planctomycetota</taxon>
        <taxon>Planctomycetia</taxon>
        <taxon>Planctomycetales</taxon>
        <taxon>Planctomycetaceae</taxon>
        <taxon>Planctomicrobium</taxon>
    </lineage>
</organism>
<dbReference type="AlphaFoldDB" id="A0A1I3C3E5"/>
<dbReference type="GO" id="GO:0015937">
    <property type="term" value="P:coenzyme A biosynthetic process"/>
    <property type="evidence" value="ECO:0007669"/>
    <property type="project" value="UniProtKB-ARBA"/>
</dbReference>
<evidence type="ECO:0000259" key="2">
    <source>
        <dbReference type="Pfam" id="PF04127"/>
    </source>
</evidence>
<keyword evidence="4" id="KW-1185">Reference proteome</keyword>
<dbReference type="EMBL" id="FOQD01000002">
    <property type="protein sequence ID" value="SFH69128.1"/>
    <property type="molecule type" value="Genomic_DNA"/>
</dbReference>
<dbReference type="InterPro" id="IPR007085">
    <property type="entry name" value="DNA/pantothenate-metab_flavo_C"/>
</dbReference>
<dbReference type="GO" id="GO:0016874">
    <property type="term" value="F:ligase activity"/>
    <property type="evidence" value="ECO:0007669"/>
    <property type="project" value="UniProtKB-KW"/>
</dbReference>
<evidence type="ECO:0000256" key="1">
    <source>
        <dbReference type="SAM" id="MobiDB-lite"/>
    </source>
</evidence>
<keyword evidence="3" id="KW-0436">Ligase</keyword>
<protein>
    <submittedName>
        <fullName evidence="3">Phosphopantothenoylcysteine decarboxylase / phosphopantothenate--cysteine ligase</fullName>
    </submittedName>
</protein>
<feature type="compositionally biased region" description="Polar residues" evidence="1">
    <location>
        <begin position="10"/>
        <end position="39"/>
    </location>
</feature>
<dbReference type="Pfam" id="PF04127">
    <property type="entry name" value="DFP"/>
    <property type="match status" value="1"/>
</dbReference>
<feature type="region of interest" description="Disordered" evidence="1">
    <location>
        <begin position="10"/>
        <end position="41"/>
    </location>
</feature>
<reference evidence="4" key="1">
    <citation type="submission" date="2016-10" db="EMBL/GenBank/DDBJ databases">
        <authorList>
            <person name="Varghese N."/>
            <person name="Submissions S."/>
        </authorList>
    </citation>
    <scope>NUCLEOTIDE SEQUENCE [LARGE SCALE GENOMIC DNA]</scope>
    <source>
        <strain evidence="4">DSM 26348</strain>
    </source>
</reference>